<reference evidence="2" key="3">
    <citation type="journal article" date="2018" name="Genome Biol. Evol.">
        <title>Culture-Facilitated Comparative Genomics of the Facultative Symbiont Hamiltonella defensa.</title>
        <authorList>
            <person name="Chevignon G."/>
            <person name="Boyd B.M."/>
            <person name="Brandt J.W."/>
            <person name="Oliver K.M."/>
            <person name="Strand M.R."/>
        </authorList>
    </citation>
    <scope>NUCLEOTIDE SEQUENCE</scope>
    <source>
        <strain evidence="2">A2C</strain>
        <strain evidence="3">ZA17</strain>
    </source>
</reference>
<dbReference type="Proteomes" id="UP000229055">
    <property type="component" value="Chromosome"/>
</dbReference>
<reference evidence="4 5" key="2">
    <citation type="submission" date="2017-11" db="EMBL/GenBank/DDBJ databases">
        <title>PacBio sequencing of new strain of the secondary endosymbiont Candidatus Hamiltonella defensa.</title>
        <authorList>
            <person name="Strand M.R."/>
            <person name="Oliver K."/>
        </authorList>
    </citation>
    <scope>NUCLEOTIDE SEQUENCE [LARGE SCALE GENOMIC DNA]</scope>
    <source>
        <strain evidence="5">A2C</strain>
        <strain evidence="4">ZA17</strain>
    </source>
</reference>
<dbReference type="EMBL" id="CP017613">
    <property type="protein sequence ID" value="ATW33102.1"/>
    <property type="molecule type" value="Genomic_DNA"/>
</dbReference>
<evidence type="ECO:0000256" key="1">
    <source>
        <dbReference type="SAM" id="Phobius"/>
    </source>
</evidence>
<name>A0A2D3T035_9ENTR</name>
<dbReference type="AlphaFoldDB" id="A0A2D3T035"/>
<evidence type="ECO:0000313" key="5">
    <source>
        <dbReference type="Proteomes" id="UP000230008"/>
    </source>
</evidence>
<evidence type="ECO:0000313" key="3">
    <source>
        <dbReference type="EMBL" id="ATW33102.1"/>
    </source>
</evidence>
<accession>A0A2D3T035</accession>
<keyword evidence="1" id="KW-0812">Transmembrane</keyword>
<reference evidence="4 5" key="1">
    <citation type="submission" date="2016-10" db="EMBL/GenBank/DDBJ databases">
        <authorList>
            <person name="Chevignon G."/>
        </authorList>
    </citation>
    <scope>NUCLEOTIDE SEQUENCE [LARGE SCALE GENOMIC DNA]</scope>
    <source>
        <strain evidence="5">A2C</strain>
        <strain evidence="4">ZA17</strain>
    </source>
</reference>
<dbReference type="Proteomes" id="UP000230008">
    <property type="component" value="Chromosome"/>
</dbReference>
<dbReference type="EMBL" id="CP017606">
    <property type="protein sequence ID" value="ATW29162.1"/>
    <property type="molecule type" value="Genomic_DNA"/>
</dbReference>
<feature type="transmembrane region" description="Helical" evidence="1">
    <location>
        <begin position="20"/>
        <end position="45"/>
    </location>
</feature>
<protein>
    <submittedName>
        <fullName evidence="2">Uncharacterized protein</fullName>
    </submittedName>
</protein>
<evidence type="ECO:0000313" key="4">
    <source>
        <dbReference type="Proteomes" id="UP000229055"/>
    </source>
</evidence>
<evidence type="ECO:0000313" key="2">
    <source>
        <dbReference type="EMBL" id="ATW29162.1"/>
    </source>
</evidence>
<keyword evidence="1" id="KW-0472">Membrane</keyword>
<proteinExistence type="predicted"/>
<keyword evidence="1" id="KW-1133">Transmembrane helix</keyword>
<gene>
    <name evidence="2" type="ORF">BJP41_01030</name>
    <name evidence="3" type="ORF">BJP43_01100</name>
</gene>
<sequence>MFRLNLFKPIKSDIKVGSEIFIFYLQNNTLLVMFCYSLFYIYFLIPNLKYKVIKQVSKKYDVKNALIKISRNRKERGY</sequence>
<organism evidence="2 5">
    <name type="scientific">Candidatus Williamhamiltonella defendens</name>
    <dbReference type="NCBI Taxonomy" id="138072"/>
    <lineage>
        <taxon>Bacteria</taxon>
        <taxon>Pseudomonadati</taxon>
        <taxon>Pseudomonadota</taxon>
        <taxon>Gammaproteobacteria</taxon>
        <taxon>Enterobacterales</taxon>
        <taxon>Enterobacteriaceae</taxon>
        <taxon>aphid secondary symbionts</taxon>
        <taxon>Candidatus Williamhamiltonella</taxon>
    </lineage>
</organism>